<evidence type="ECO:0000313" key="2">
    <source>
        <dbReference type="EMBL" id="JAI04614.1"/>
    </source>
</evidence>
<feature type="region of interest" description="Disordered" evidence="1">
    <location>
        <begin position="65"/>
        <end position="86"/>
    </location>
</feature>
<name>A0A0E9XSE3_ANGAN</name>
<protein>
    <submittedName>
        <fullName evidence="2">Uncharacterized protein</fullName>
    </submittedName>
</protein>
<reference evidence="2" key="1">
    <citation type="submission" date="2014-11" db="EMBL/GenBank/DDBJ databases">
        <authorList>
            <person name="Amaro Gonzalez C."/>
        </authorList>
    </citation>
    <scope>NUCLEOTIDE SEQUENCE</scope>
</reference>
<sequence>MVFHLESELHIVRHRSDVYFLYGNMGATWTPESSAIDSTGRQAAYIHQIVTIICSYLLSDTQPHQLQRQAKKEKKHDPYDSKCGSG</sequence>
<proteinExistence type="predicted"/>
<evidence type="ECO:0000256" key="1">
    <source>
        <dbReference type="SAM" id="MobiDB-lite"/>
    </source>
</evidence>
<dbReference type="AlphaFoldDB" id="A0A0E9XSE3"/>
<accession>A0A0E9XSE3</accession>
<dbReference type="EMBL" id="GBXM01003964">
    <property type="protein sequence ID" value="JAI04614.1"/>
    <property type="molecule type" value="Transcribed_RNA"/>
</dbReference>
<organism evidence="2">
    <name type="scientific">Anguilla anguilla</name>
    <name type="common">European freshwater eel</name>
    <name type="synonym">Muraena anguilla</name>
    <dbReference type="NCBI Taxonomy" id="7936"/>
    <lineage>
        <taxon>Eukaryota</taxon>
        <taxon>Metazoa</taxon>
        <taxon>Chordata</taxon>
        <taxon>Craniata</taxon>
        <taxon>Vertebrata</taxon>
        <taxon>Euteleostomi</taxon>
        <taxon>Actinopterygii</taxon>
        <taxon>Neopterygii</taxon>
        <taxon>Teleostei</taxon>
        <taxon>Anguilliformes</taxon>
        <taxon>Anguillidae</taxon>
        <taxon>Anguilla</taxon>
    </lineage>
</organism>
<reference evidence="2" key="2">
    <citation type="journal article" date="2015" name="Fish Shellfish Immunol.">
        <title>Early steps in the European eel (Anguilla anguilla)-Vibrio vulnificus interaction in the gills: Role of the RtxA13 toxin.</title>
        <authorList>
            <person name="Callol A."/>
            <person name="Pajuelo D."/>
            <person name="Ebbesson L."/>
            <person name="Teles M."/>
            <person name="MacKenzie S."/>
            <person name="Amaro C."/>
        </authorList>
    </citation>
    <scope>NUCLEOTIDE SEQUENCE</scope>
</reference>